<feature type="compositionally biased region" description="Acidic residues" evidence="9">
    <location>
        <begin position="128"/>
        <end position="139"/>
    </location>
</feature>
<evidence type="ECO:0000256" key="6">
    <source>
        <dbReference type="ARBA" id="ARBA00023242"/>
    </source>
</evidence>
<feature type="domain" description="C2H2-type" evidence="10">
    <location>
        <begin position="634"/>
        <end position="661"/>
    </location>
</feature>
<feature type="binding site" evidence="8">
    <location>
        <position position="52"/>
    </location>
    <ligand>
        <name>Zn(2+)</name>
        <dbReference type="ChEBI" id="CHEBI:29105"/>
    </ligand>
</feature>
<keyword evidence="2 8" id="KW-0479">Metal-binding</keyword>
<gene>
    <name evidence="12" type="ORF">PVAND_011008</name>
</gene>
<keyword evidence="3" id="KW-0677">Repeat</keyword>
<proteinExistence type="predicted"/>
<dbReference type="PROSITE" id="PS51915">
    <property type="entry name" value="ZAD"/>
    <property type="match status" value="1"/>
</dbReference>
<dbReference type="Proteomes" id="UP001107558">
    <property type="component" value="Chromosome 1"/>
</dbReference>
<evidence type="ECO:0000256" key="8">
    <source>
        <dbReference type="PROSITE-ProRule" id="PRU01263"/>
    </source>
</evidence>
<accession>A0A9J6CI98</accession>
<feature type="binding site" evidence="8">
    <location>
        <position position="6"/>
    </location>
    <ligand>
        <name>Zn(2+)</name>
        <dbReference type="ChEBI" id="CHEBI:29105"/>
    </ligand>
</feature>
<evidence type="ECO:0000256" key="1">
    <source>
        <dbReference type="ARBA" id="ARBA00004123"/>
    </source>
</evidence>
<evidence type="ECO:0000256" key="5">
    <source>
        <dbReference type="ARBA" id="ARBA00022833"/>
    </source>
</evidence>
<dbReference type="InterPro" id="IPR012934">
    <property type="entry name" value="Znf_AD"/>
</dbReference>
<evidence type="ECO:0000259" key="11">
    <source>
        <dbReference type="PROSITE" id="PS51915"/>
    </source>
</evidence>
<evidence type="ECO:0000256" key="2">
    <source>
        <dbReference type="ARBA" id="ARBA00022723"/>
    </source>
</evidence>
<feature type="region of interest" description="Disordered" evidence="9">
    <location>
        <begin position="124"/>
        <end position="169"/>
    </location>
</feature>
<dbReference type="FunFam" id="3.30.160.60:FF:000446">
    <property type="entry name" value="Zinc finger protein"/>
    <property type="match status" value="2"/>
</dbReference>
<dbReference type="OrthoDB" id="7734042at2759"/>
<dbReference type="SUPFAM" id="SSF57716">
    <property type="entry name" value="Glucocorticoid receptor-like (DNA-binding domain)"/>
    <property type="match status" value="1"/>
</dbReference>
<dbReference type="Gene3D" id="3.30.160.60">
    <property type="entry name" value="Classic Zinc Finger"/>
    <property type="match status" value="6"/>
</dbReference>
<evidence type="ECO:0008006" key="14">
    <source>
        <dbReference type="Google" id="ProtNLM"/>
    </source>
</evidence>
<comment type="caution">
    <text evidence="12">The sequence shown here is derived from an EMBL/GenBank/DDBJ whole genome shotgun (WGS) entry which is preliminary data.</text>
</comment>
<feature type="binding site" evidence="8">
    <location>
        <position position="9"/>
    </location>
    <ligand>
        <name>Zn(2+)</name>
        <dbReference type="ChEBI" id="CHEBI:29105"/>
    </ligand>
</feature>
<dbReference type="InterPro" id="IPR013087">
    <property type="entry name" value="Znf_C2H2_type"/>
</dbReference>
<dbReference type="SMART" id="SM00355">
    <property type="entry name" value="ZnF_C2H2"/>
    <property type="match status" value="14"/>
</dbReference>
<feature type="domain" description="C2H2-type" evidence="10">
    <location>
        <begin position="606"/>
        <end position="633"/>
    </location>
</feature>
<sequence>MEKEECRMCGKPRNSSNMIAIGDDLKNLIEYHCRISLDLLDQKLPKNVCFDCNHMLVSFSTFTNIAKETQMKFIAKFQQVKVEIEELPMIIQYDNNGKSTVYQFQPKIEILDADAGCISDQSTSINDDNNDFDDNDDDEYKAPVVKKPKSNKETDFDDGTTDSDSDYKGTKYYKRKKKPAVKQKRVRMKKAKVIQGDDEAAIFKEVAEEDRYKNGSIKKKGLTVFEGKGWKDMRLSCIECDQMTEGPFELRTHHFKFHSLDTQFKCFQCPESDNLILSFFYQFLNHAIEHQESLRFCCVICSEMFWSTKGLNSHYETNHDKSDRTAIFHCLRCGQYFRKAFDLTSHESRVHNIEAPQDETESKANLITMESLFKEEFELEAIEQKSAFVLPDEDKIADGSVTQECILRYCGQLWNDITLYQCSNCSVQCSSVYLLYEHHNAEHPGLKYSFVCKSCPDQKVFLNMESYINHVFTIHHEHLRYFCFICNAGYWNYKSMYEHYKISHEDYKAFICLYCGKYHKCGYDIRHHKEVHMGKMGKLEKSDKTKIFSCSQCTKSFSRQTQLQRHLDTHIKNDGKVWICETCGRSFSAKSTLINHAMVHQTDKPFVCEVCGEGFKNKYKLKHHKGIHTGERNFGCEICGQRFRAKGTLKGHMLTHTGERNWSCEFCDKKFAAKYDLMVHTRLHTGEFTHECPICQERYPSWSNYSKHMRGRHNVDPRSDKKKKYDALHKGAVTNQNDLNIDSSSSSQYYPM</sequence>
<evidence type="ECO:0000259" key="10">
    <source>
        <dbReference type="PROSITE" id="PS50157"/>
    </source>
</evidence>
<dbReference type="EMBL" id="JADBJN010000001">
    <property type="protein sequence ID" value="KAG5681592.1"/>
    <property type="molecule type" value="Genomic_DNA"/>
</dbReference>
<name>A0A9J6CI98_POLVA</name>
<feature type="domain" description="C2H2-type" evidence="10">
    <location>
        <begin position="328"/>
        <end position="356"/>
    </location>
</feature>
<evidence type="ECO:0000313" key="12">
    <source>
        <dbReference type="EMBL" id="KAG5681592.1"/>
    </source>
</evidence>
<keyword evidence="5 8" id="KW-0862">Zinc</keyword>
<comment type="subcellular location">
    <subcellularLocation>
        <location evidence="1">Nucleus</location>
    </subcellularLocation>
</comment>
<feature type="compositionally biased region" description="Acidic residues" evidence="9">
    <location>
        <begin position="155"/>
        <end position="164"/>
    </location>
</feature>
<dbReference type="SUPFAM" id="SSF57667">
    <property type="entry name" value="beta-beta-alpha zinc fingers"/>
    <property type="match status" value="4"/>
</dbReference>
<feature type="domain" description="C2H2-type" evidence="10">
    <location>
        <begin position="578"/>
        <end position="605"/>
    </location>
</feature>
<evidence type="ECO:0000256" key="4">
    <source>
        <dbReference type="ARBA" id="ARBA00022771"/>
    </source>
</evidence>
<evidence type="ECO:0000313" key="13">
    <source>
        <dbReference type="Proteomes" id="UP001107558"/>
    </source>
</evidence>
<feature type="domain" description="C2H2-type" evidence="10">
    <location>
        <begin position="662"/>
        <end position="689"/>
    </location>
</feature>
<dbReference type="PANTHER" id="PTHR24406">
    <property type="entry name" value="TRANSCRIPTIONAL REPRESSOR CTCFL-RELATED"/>
    <property type="match status" value="1"/>
</dbReference>
<feature type="domain" description="C2H2-type" evidence="10">
    <location>
        <begin position="548"/>
        <end position="575"/>
    </location>
</feature>
<dbReference type="InterPro" id="IPR050888">
    <property type="entry name" value="ZnF_C2H2-type_TF"/>
</dbReference>
<keyword evidence="13" id="KW-1185">Reference proteome</keyword>
<evidence type="ECO:0000256" key="3">
    <source>
        <dbReference type="ARBA" id="ARBA00022737"/>
    </source>
</evidence>
<dbReference type="InterPro" id="IPR036236">
    <property type="entry name" value="Znf_C2H2_sf"/>
</dbReference>
<feature type="binding site" evidence="8">
    <location>
        <position position="49"/>
    </location>
    <ligand>
        <name>Zn(2+)</name>
        <dbReference type="ChEBI" id="CHEBI:29105"/>
    </ligand>
</feature>
<dbReference type="PROSITE" id="PS50157">
    <property type="entry name" value="ZINC_FINGER_C2H2_2"/>
    <property type="match status" value="7"/>
</dbReference>
<dbReference type="GO" id="GO:0048729">
    <property type="term" value="P:tissue morphogenesis"/>
    <property type="evidence" value="ECO:0007669"/>
    <property type="project" value="UniProtKB-ARBA"/>
</dbReference>
<dbReference type="FunFam" id="3.30.160.60:FF:000100">
    <property type="entry name" value="Zinc finger 45-like"/>
    <property type="match status" value="1"/>
</dbReference>
<dbReference type="GO" id="GO:0008270">
    <property type="term" value="F:zinc ion binding"/>
    <property type="evidence" value="ECO:0007669"/>
    <property type="project" value="UniProtKB-UniRule"/>
</dbReference>
<evidence type="ECO:0000256" key="9">
    <source>
        <dbReference type="SAM" id="MobiDB-lite"/>
    </source>
</evidence>
<keyword evidence="4 7" id="KW-0863">Zinc-finger</keyword>
<dbReference type="PROSITE" id="PS00028">
    <property type="entry name" value="ZINC_FINGER_C2H2_1"/>
    <property type="match status" value="10"/>
</dbReference>
<reference evidence="12" key="1">
    <citation type="submission" date="2021-03" db="EMBL/GenBank/DDBJ databases">
        <title>Chromosome level genome of the anhydrobiotic midge Polypedilum vanderplanki.</title>
        <authorList>
            <person name="Yoshida Y."/>
            <person name="Kikawada T."/>
            <person name="Gusev O."/>
        </authorList>
    </citation>
    <scope>NUCLEOTIDE SEQUENCE</scope>
    <source>
        <strain evidence="12">NIAS01</strain>
        <tissue evidence="12">Whole body or cell culture</tissue>
    </source>
</reference>
<dbReference type="GO" id="GO:0048598">
    <property type="term" value="P:embryonic morphogenesis"/>
    <property type="evidence" value="ECO:0007669"/>
    <property type="project" value="UniProtKB-ARBA"/>
</dbReference>
<dbReference type="GO" id="GO:0005634">
    <property type="term" value="C:nucleus"/>
    <property type="evidence" value="ECO:0007669"/>
    <property type="project" value="UniProtKB-SubCell"/>
</dbReference>
<dbReference type="Pfam" id="PF00096">
    <property type="entry name" value="zf-C2H2"/>
    <property type="match status" value="6"/>
</dbReference>
<feature type="domain" description="ZAD" evidence="11">
    <location>
        <begin position="4"/>
        <end position="76"/>
    </location>
</feature>
<dbReference type="AlphaFoldDB" id="A0A9J6CI98"/>
<evidence type="ECO:0000256" key="7">
    <source>
        <dbReference type="PROSITE-ProRule" id="PRU00042"/>
    </source>
</evidence>
<protein>
    <recommendedName>
        <fullName evidence="14">Zinc finger protein</fullName>
    </recommendedName>
</protein>
<dbReference type="FunFam" id="3.30.160.60:FF:000624">
    <property type="entry name" value="zinc finger protein 697"/>
    <property type="match status" value="1"/>
</dbReference>
<organism evidence="12 13">
    <name type="scientific">Polypedilum vanderplanki</name>
    <name type="common">Sleeping chironomid midge</name>
    <dbReference type="NCBI Taxonomy" id="319348"/>
    <lineage>
        <taxon>Eukaryota</taxon>
        <taxon>Metazoa</taxon>
        <taxon>Ecdysozoa</taxon>
        <taxon>Arthropoda</taxon>
        <taxon>Hexapoda</taxon>
        <taxon>Insecta</taxon>
        <taxon>Pterygota</taxon>
        <taxon>Neoptera</taxon>
        <taxon>Endopterygota</taxon>
        <taxon>Diptera</taxon>
        <taxon>Nematocera</taxon>
        <taxon>Chironomoidea</taxon>
        <taxon>Chironomidae</taxon>
        <taxon>Chironominae</taxon>
        <taxon>Polypedilum</taxon>
        <taxon>Polypedilum</taxon>
    </lineage>
</organism>
<keyword evidence="6" id="KW-0539">Nucleus</keyword>
<feature type="domain" description="C2H2-type" evidence="10">
    <location>
        <begin position="510"/>
        <end position="537"/>
    </location>
</feature>